<evidence type="ECO:0000259" key="1">
    <source>
        <dbReference type="Pfam" id="PF13302"/>
    </source>
</evidence>
<dbReference type="Proteomes" id="UP001165667">
    <property type="component" value="Unassembled WGS sequence"/>
</dbReference>
<evidence type="ECO:0000313" key="3">
    <source>
        <dbReference type="Proteomes" id="UP001165667"/>
    </source>
</evidence>
<organism evidence="2 3">
    <name type="scientific">Lichenifustis flavocetrariae</name>
    <dbReference type="NCBI Taxonomy" id="2949735"/>
    <lineage>
        <taxon>Bacteria</taxon>
        <taxon>Pseudomonadati</taxon>
        <taxon>Pseudomonadota</taxon>
        <taxon>Alphaproteobacteria</taxon>
        <taxon>Hyphomicrobiales</taxon>
        <taxon>Lichenihabitantaceae</taxon>
        <taxon>Lichenifustis</taxon>
    </lineage>
</organism>
<gene>
    <name evidence="2" type="ORF">M8523_06645</name>
</gene>
<dbReference type="PANTHER" id="PTHR43792">
    <property type="entry name" value="GNAT FAMILY, PUTATIVE (AFU_ORTHOLOGUE AFUA_3G00765)-RELATED-RELATED"/>
    <property type="match status" value="1"/>
</dbReference>
<feature type="domain" description="N-acetyltransferase" evidence="1">
    <location>
        <begin position="14"/>
        <end position="117"/>
    </location>
</feature>
<sequence>MQPWSSAPTLETARLILRAHRPDDLAACEAMRADAAVMRFIGDGRPESRETVWSRLLRAAGHWPFAGYGMWCVTEKVSGRYVGDVGFMQLKRDMVPPLGEVPEIGWVLAVGHRARGLRARRSPHH</sequence>
<dbReference type="Pfam" id="PF13302">
    <property type="entry name" value="Acetyltransf_3"/>
    <property type="match status" value="1"/>
</dbReference>
<dbReference type="EMBL" id="JAMOIM010000003">
    <property type="protein sequence ID" value="MCW6507700.1"/>
    <property type="molecule type" value="Genomic_DNA"/>
</dbReference>
<dbReference type="InterPro" id="IPR000182">
    <property type="entry name" value="GNAT_dom"/>
</dbReference>
<dbReference type="Gene3D" id="3.40.630.30">
    <property type="match status" value="1"/>
</dbReference>
<dbReference type="InterPro" id="IPR016181">
    <property type="entry name" value="Acyl_CoA_acyltransferase"/>
</dbReference>
<reference evidence="2" key="1">
    <citation type="submission" date="2022-05" db="EMBL/GenBank/DDBJ databases">
        <authorList>
            <person name="Pankratov T."/>
        </authorList>
    </citation>
    <scope>NUCLEOTIDE SEQUENCE</scope>
    <source>
        <strain evidence="2">BP6-180914</strain>
    </source>
</reference>
<name>A0AA42CLV2_9HYPH</name>
<proteinExistence type="predicted"/>
<protein>
    <submittedName>
        <fullName evidence="2">GNAT family N-acetyltransferase</fullName>
    </submittedName>
</protein>
<dbReference type="InterPro" id="IPR051531">
    <property type="entry name" value="N-acetyltransferase"/>
</dbReference>
<keyword evidence="3" id="KW-1185">Reference proteome</keyword>
<dbReference type="AlphaFoldDB" id="A0AA42CLV2"/>
<evidence type="ECO:0000313" key="2">
    <source>
        <dbReference type="EMBL" id="MCW6507700.1"/>
    </source>
</evidence>
<comment type="caution">
    <text evidence="2">The sequence shown here is derived from an EMBL/GenBank/DDBJ whole genome shotgun (WGS) entry which is preliminary data.</text>
</comment>
<dbReference type="SUPFAM" id="SSF55729">
    <property type="entry name" value="Acyl-CoA N-acyltransferases (Nat)"/>
    <property type="match status" value="1"/>
</dbReference>
<dbReference type="PANTHER" id="PTHR43792:SF16">
    <property type="entry name" value="N-ACETYLTRANSFERASE DOMAIN-CONTAINING PROTEIN"/>
    <property type="match status" value="1"/>
</dbReference>
<dbReference type="GO" id="GO:0016747">
    <property type="term" value="F:acyltransferase activity, transferring groups other than amino-acyl groups"/>
    <property type="evidence" value="ECO:0007669"/>
    <property type="project" value="InterPro"/>
</dbReference>
<accession>A0AA42CLV2</accession>